<evidence type="ECO:0000259" key="1">
    <source>
        <dbReference type="Pfam" id="PF14498"/>
    </source>
</evidence>
<dbReference type="InterPro" id="IPR027414">
    <property type="entry name" value="GH95_N_dom"/>
</dbReference>
<feature type="domain" description="Glycosyl hydrolase family 95 catalytic" evidence="3">
    <location>
        <begin position="273"/>
        <end position="674"/>
    </location>
</feature>
<dbReference type="SUPFAM" id="SSF48208">
    <property type="entry name" value="Six-hairpin glycosidases"/>
    <property type="match status" value="1"/>
</dbReference>
<dbReference type="Proteomes" id="UP001152024">
    <property type="component" value="Unassembled WGS sequence"/>
</dbReference>
<dbReference type="InterPro" id="IPR054363">
    <property type="entry name" value="GH95_cat"/>
</dbReference>
<organism evidence="4 5">
    <name type="scientific">Fusarium equiseti</name>
    <name type="common">Fusarium scirpi</name>
    <dbReference type="NCBI Taxonomy" id="61235"/>
    <lineage>
        <taxon>Eukaryota</taxon>
        <taxon>Fungi</taxon>
        <taxon>Dikarya</taxon>
        <taxon>Ascomycota</taxon>
        <taxon>Pezizomycotina</taxon>
        <taxon>Sordariomycetes</taxon>
        <taxon>Hypocreomycetidae</taxon>
        <taxon>Hypocreales</taxon>
        <taxon>Nectriaceae</taxon>
        <taxon>Fusarium</taxon>
        <taxon>Fusarium incarnatum-equiseti species complex</taxon>
    </lineage>
</organism>
<dbReference type="Pfam" id="PF14498">
    <property type="entry name" value="Glyco_hyd_65N_2"/>
    <property type="match status" value="1"/>
</dbReference>
<evidence type="ECO:0000313" key="5">
    <source>
        <dbReference type="Proteomes" id="UP001152024"/>
    </source>
</evidence>
<comment type="caution">
    <text evidence="4">The sequence shown here is derived from an EMBL/GenBank/DDBJ whole genome shotgun (WGS) entry which is preliminary data.</text>
</comment>
<gene>
    <name evidence="4" type="ORF">NW768_012015</name>
</gene>
<evidence type="ECO:0000259" key="2">
    <source>
        <dbReference type="Pfam" id="PF21307"/>
    </source>
</evidence>
<dbReference type="InterPro" id="IPR008928">
    <property type="entry name" value="6-hairpin_glycosidase_sf"/>
</dbReference>
<feature type="domain" description="Alpha fucosidase A-like C-terminal" evidence="2">
    <location>
        <begin position="685"/>
        <end position="730"/>
    </location>
</feature>
<dbReference type="PANTHER" id="PTHR31084:SF18">
    <property type="entry name" value="GLYCOSYL HYDROLASE FAMILY 95 N-TERMINAL DOMAIN-CONTAINING PROTEIN"/>
    <property type="match status" value="1"/>
</dbReference>
<feature type="domain" description="Glycosyl hydrolase family 95 N-terminal" evidence="1">
    <location>
        <begin position="14"/>
        <end position="254"/>
    </location>
</feature>
<keyword evidence="5" id="KW-1185">Reference proteome</keyword>
<sequence length="773" mass="87045">MDDDTMDTDKSLHLHYIAPASSWSEALPIGNGRLGAMLYGRTSTELLQLNEDSVWYGGPQDRTPRDAYANLSTLRQLIRDEKHKDAESLVREAFFATPASQRHYEPLGQCTIEFGHDEKHVTNYKRYLDLERSQCTAKYEYNGVQYRRDAIASFPNNVLAIRVQASEPTRFVIRLNRQSEVEGETNEYLDSIRAQENYMILQATPGGKNSNRLALALGVSCKSSDSEVKVTGNSLIVTATDCVIAMGAHTTYRSYNPDASALRDIKSALSEPWDTLITRHRQDYTKLFGKTSLRMWPDASNIPTNERVQNNRDPGLIALYHNYSRYLLISSSRKSAKALPATLQGIWNPSFAPPWGSKFTININLQMNYWPAASCNLIECAIPLIDLLERMAEKGKRTAKMMYNCRGWCAHHNTDIFADTDPQDRWMPATLWPLGGVWLCIDVIKMLIYQYDHMLHIRIAPILEGCVQFLLDFLIPSACGKYLVTSPSLSPENSFITESGETGTFCEGSVMDMTIVRIALESFIWSISILNKENPLQKDVMATLGKLPPFRINKSGVIQEWGLKDYKEAEPGHRHVSHLFGLFPDDFISLDSNPALVEAARKTLARRAEHGGGHTGWSRAWLLNLYARLRESQKCEEHMDLLLKTSTLPNLLANHPPFQIDGNFGGCAGITECLVQSTLRPGETSQVVMIHLLPSLPPSWKNGKLSNIRVMGGWLVSLEWRDGELVEPLLVESTVNHAPDALVVFPNGRKVPVAKKRGQQKIPFRMHRRISTV</sequence>
<dbReference type="PIRSF" id="PIRSF007663">
    <property type="entry name" value="UCP007663"/>
    <property type="match status" value="1"/>
</dbReference>
<evidence type="ECO:0000313" key="4">
    <source>
        <dbReference type="EMBL" id="KAJ4110255.1"/>
    </source>
</evidence>
<dbReference type="InterPro" id="IPR049053">
    <property type="entry name" value="AFCA-like_C"/>
</dbReference>
<evidence type="ECO:0008006" key="6">
    <source>
        <dbReference type="Google" id="ProtNLM"/>
    </source>
</evidence>
<protein>
    <recommendedName>
        <fullName evidence="6">Glycosyl hydrolase family 95 N-terminal domain-containing protein</fullName>
    </recommendedName>
</protein>
<accession>A0ABQ8QW22</accession>
<dbReference type="EMBL" id="JAOQBH010000036">
    <property type="protein sequence ID" value="KAJ4110255.1"/>
    <property type="molecule type" value="Genomic_DNA"/>
</dbReference>
<dbReference type="InterPro" id="IPR012341">
    <property type="entry name" value="6hp_glycosidase-like_sf"/>
</dbReference>
<dbReference type="Gene3D" id="2.70.98.50">
    <property type="entry name" value="putative glycoside hydrolase family protein from bacillus halodurans"/>
    <property type="match status" value="1"/>
</dbReference>
<dbReference type="InterPro" id="IPR016518">
    <property type="entry name" value="Alpha-L-fucosidase"/>
</dbReference>
<dbReference type="Pfam" id="PF21307">
    <property type="entry name" value="Glyco_hydro_95_C"/>
    <property type="match status" value="1"/>
</dbReference>
<name>A0ABQ8QW22_FUSEQ</name>
<dbReference type="PANTHER" id="PTHR31084">
    <property type="entry name" value="ALPHA-L-FUCOSIDASE 2"/>
    <property type="match status" value="1"/>
</dbReference>
<dbReference type="Pfam" id="PF22124">
    <property type="entry name" value="Glyco_hydro_95_cat"/>
    <property type="match status" value="1"/>
</dbReference>
<reference evidence="4" key="1">
    <citation type="submission" date="2022-09" db="EMBL/GenBank/DDBJ databases">
        <title>Fusarium specimens isolated from Avocado Roots.</title>
        <authorList>
            <person name="Stajich J."/>
            <person name="Roper C."/>
            <person name="Heimlech-Rivalta G."/>
        </authorList>
    </citation>
    <scope>NUCLEOTIDE SEQUENCE</scope>
    <source>
        <strain evidence="4">CF00095</strain>
    </source>
</reference>
<proteinExistence type="predicted"/>
<dbReference type="Gene3D" id="1.50.10.10">
    <property type="match status" value="1"/>
</dbReference>
<evidence type="ECO:0000259" key="3">
    <source>
        <dbReference type="Pfam" id="PF22124"/>
    </source>
</evidence>